<dbReference type="OrthoDB" id="1441342at2759"/>
<keyword evidence="5" id="KW-1185">Reference proteome</keyword>
<evidence type="ECO:0000313" key="5">
    <source>
        <dbReference type="Proteomes" id="UP000002051"/>
    </source>
</evidence>
<accession>A0A072UIJ7</accession>
<evidence type="ECO:0000313" key="2">
    <source>
        <dbReference type="EMBL" id="KEH29492.1"/>
    </source>
</evidence>
<protein>
    <submittedName>
        <fullName evidence="2">RALF-like protein</fullName>
    </submittedName>
</protein>
<evidence type="ECO:0000313" key="4">
    <source>
        <dbReference type="EnsemblPlants" id="KEH29492"/>
    </source>
</evidence>
<dbReference type="Proteomes" id="UP000265566">
    <property type="component" value="Chromosome 4"/>
</dbReference>
<name>A0A072UIJ7_MEDTR</name>
<sequence>MASKKCSLILVVLFICLLSFSSKALARNIPNASKLYLFSDEIGLNKKRLLASVKPKPDNARGHNYADLNKKRLLAEKCGSRIYHPDADRARCHNYL</sequence>
<feature type="chain" id="PRO_5014499662" evidence="1">
    <location>
        <begin position="27"/>
        <end position="96"/>
    </location>
</feature>
<reference evidence="2 5" key="2">
    <citation type="journal article" date="2014" name="BMC Genomics">
        <title>An improved genome release (version Mt4.0) for the model legume Medicago truncatula.</title>
        <authorList>
            <person name="Tang H."/>
            <person name="Krishnakumar V."/>
            <person name="Bidwell S."/>
            <person name="Rosen B."/>
            <person name="Chan A."/>
            <person name="Zhou S."/>
            <person name="Gentzbittel L."/>
            <person name="Childs K.L."/>
            <person name="Yandell M."/>
            <person name="Gundlach H."/>
            <person name="Mayer K.F."/>
            <person name="Schwartz D.C."/>
            <person name="Town C.D."/>
        </authorList>
    </citation>
    <scope>GENOME REANNOTATION</scope>
    <source>
        <strain evidence="2">A17</strain>
        <strain evidence="4 5">cv. Jemalong A17</strain>
    </source>
</reference>
<dbReference type="HOGENOM" id="CLU_193276_0_0_1"/>
<dbReference type="EnsemblPlants" id="KEH29492">
    <property type="protein sequence ID" value="KEH29492"/>
    <property type="gene ID" value="MTR_4g037615"/>
</dbReference>
<gene>
    <name evidence="4" type="primary">25491958</name>
    <name evidence="2" type="ordered locus">MTR_4g037615</name>
    <name evidence="3" type="ORF">MtrunA17_Chr4g0019341</name>
</gene>
<evidence type="ECO:0000256" key="1">
    <source>
        <dbReference type="SAM" id="SignalP"/>
    </source>
</evidence>
<dbReference type="AlphaFoldDB" id="A0A072UIJ7"/>
<dbReference type="KEGG" id="mtr:25491958"/>
<organism evidence="2 5">
    <name type="scientific">Medicago truncatula</name>
    <name type="common">Barrel medic</name>
    <name type="synonym">Medicago tribuloides</name>
    <dbReference type="NCBI Taxonomy" id="3880"/>
    <lineage>
        <taxon>Eukaryota</taxon>
        <taxon>Viridiplantae</taxon>
        <taxon>Streptophyta</taxon>
        <taxon>Embryophyta</taxon>
        <taxon>Tracheophyta</taxon>
        <taxon>Spermatophyta</taxon>
        <taxon>Magnoliopsida</taxon>
        <taxon>eudicotyledons</taxon>
        <taxon>Gunneridae</taxon>
        <taxon>Pentapetalae</taxon>
        <taxon>rosids</taxon>
        <taxon>fabids</taxon>
        <taxon>Fabales</taxon>
        <taxon>Fabaceae</taxon>
        <taxon>Papilionoideae</taxon>
        <taxon>50 kb inversion clade</taxon>
        <taxon>NPAAA clade</taxon>
        <taxon>Hologalegina</taxon>
        <taxon>IRL clade</taxon>
        <taxon>Trifolieae</taxon>
        <taxon>Medicago</taxon>
    </lineage>
</organism>
<dbReference type="Proteomes" id="UP000002051">
    <property type="component" value="Chromosome 4"/>
</dbReference>
<reference evidence="4" key="3">
    <citation type="submission" date="2015-04" db="UniProtKB">
        <authorList>
            <consortium name="EnsemblPlants"/>
        </authorList>
    </citation>
    <scope>IDENTIFICATION</scope>
    <source>
        <strain evidence="4">cv. Jemalong A17</strain>
    </source>
</reference>
<dbReference type="EMBL" id="PSQE01000004">
    <property type="protein sequence ID" value="RHN59911.1"/>
    <property type="molecule type" value="Genomic_DNA"/>
</dbReference>
<evidence type="ECO:0000313" key="3">
    <source>
        <dbReference type="EMBL" id="RHN59911.1"/>
    </source>
</evidence>
<reference evidence="3" key="5">
    <citation type="journal article" date="2018" name="Nat. Plants">
        <title>Whole-genome landscape of Medicago truncatula symbiotic genes.</title>
        <authorList>
            <person name="Pecrix Y."/>
            <person name="Gamas P."/>
            <person name="Carrere S."/>
        </authorList>
    </citation>
    <scope>NUCLEOTIDE SEQUENCE</scope>
    <source>
        <tissue evidence="3">Leaves</tissue>
    </source>
</reference>
<reference evidence="6" key="4">
    <citation type="journal article" date="2018" name="Nat. Plants">
        <title>Whole-genome landscape of Medicago truncatula symbiotic genes.</title>
        <authorList>
            <person name="Pecrix Y."/>
            <person name="Staton S.E."/>
            <person name="Sallet E."/>
            <person name="Lelandais-Briere C."/>
            <person name="Moreau S."/>
            <person name="Carrere S."/>
            <person name="Blein T."/>
            <person name="Jardinaud M.F."/>
            <person name="Latrasse D."/>
            <person name="Zouine M."/>
            <person name="Zahm M."/>
            <person name="Kreplak J."/>
            <person name="Mayjonade B."/>
            <person name="Satge C."/>
            <person name="Perez M."/>
            <person name="Cauet S."/>
            <person name="Marande W."/>
            <person name="Chantry-Darmon C."/>
            <person name="Lopez-Roques C."/>
            <person name="Bouchez O."/>
            <person name="Berard A."/>
            <person name="Debelle F."/>
            <person name="Munos S."/>
            <person name="Bendahmane A."/>
            <person name="Berges H."/>
            <person name="Niebel A."/>
            <person name="Buitink J."/>
            <person name="Frugier F."/>
            <person name="Benhamed M."/>
            <person name="Crespi M."/>
            <person name="Gouzy J."/>
            <person name="Gamas P."/>
        </authorList>
    </citation>
    <scope>NUCLEOTIDE SEQUENCE [LARGE SCALE GENOMIC DNA]</scope>
    <source>
        <strain evidence="6">cv. Jemalong A17</strain>
    </source>
</reference>
<reference evidence="2 5" key="1">
    <citation type="journal article" date="2011" name="Nature">
        <title>The Medicago genome provides insight into the evolution of rhizobial symbioses.</title>
        <authorList>
            <person name="Young N.D."/>
            <person name="Debelle F."/>
            <person name="Oldroyd G.E."/>
            <person name="Geurts R."/>
            <person name="Cannon S.B."/>
            <person name="Udvardi M.K."/>
            <person name="Benedito V.A."/>
            <person name="Mayer K.F."/>
            <person name="Gouzy J."/>
            <person name="Schoof H."/>
            <person name="Van de Peer Y."/>
            <person name="Proost S."/>
            <person name="Cook D.R."/>
            <person name="Meyers B.C."/>
            <person name="Spannagl M."/>
            <person name="Cheung F."/>
            <person name="De Mita S."/>
            <person name="Krishnakumar V."/>
            <person name="Gundlach H."/>
            <person name="Zhou S."/>
            <person name="Mudge J."/>
            <person name="Bharti A.K."/>
            <person name="Murray J.D."/>
            <person name="Naoumkina M.A."/>
            <person name="Rosen B."/>
            <person name="Silverstein K.A."/>
            <person name="Tang H."/>
            <person name="Rombauts S."/>
            <person name="Zhao P.X."/>
            <person name="Zhou P."/>
            <person name="Barbe V."/>
            <person name="Bardou P."/>
            <person name="Bechner M."/>
            <person name="Bellec A."/>
            <person name="Berger A."/>
            <person name="Berges H."/>
            <person name="Bidwell S."/>
            <person name="Bisseling T."/>
            <person name="Choisne N."/>
            <person name="Couloux A."/>
            <person name="Denny R."/>
            <person name="Deshpande S."/>
            <person name="Dai X."/>
            <person name="Doyle J.J."/>
            <person name="Dudez A.M."/>
            <person name="Farmer A.D."/>
            <person name="Fouteau S."/>
            <person name="Franken C."/>
            <person name="Gibelin C."/>
            <person name="Gish J."/>
            <person name="Goldstein S."/>
            <person name="Gonzalez A.J."/>
            <person name="Green P.J."/>
            <person name="Hallab A."/>
            <person name="Hartog M."/>
            <person name="Hua A."/>
            <person name="Humphray S.J."/>
            <person name="Jeong D.H."/>
            <person name="Jing Y."/>
            <person name="Jocker A."/>
            <person name="Kenton S.M."/>
            <person name="Kim D.J."/>
            <person name="Klee K."/>
            <person name="Lai H."/>
            <person name="Lang C."/>
            <person name="Lin S."/>
            <person name="Macmil S.L."/>
            <person name="Magdelenat G."/>
            <person name="Matthews L."/>
            <person name="McCorrison J."/>
            <person name="Monaghan E.L."/>
            <person name="Mun J.H."/>
            <person name="Najar F.Z."/>
            <person name="Nicholson C."/>
            <person name="Noirot C."/>
            <person name="O'Bleness M."/>
            <person name="Paule C.R."/>
            <person name="Poulain J."/>
            <person name="Prion F."/>
            <person name="Qin B."/>
            <person name="Qu C."/>
            <person name="Retzel E.F."/>
            <person name="Riddle C."/>
            <person name="Sallet E."/>
            <person name="Samain S."/>
            <person name="Samson N."/>
            <person name="Sanders I."/>
            <person name="Saurat O."/>
            <person name="Scarpelli C."/>
            <person name="Schiex T."/>
            <person name="Segurens B."/>
            <person name="Severin A.J."/>
            <person name="Sherrier D.J."/>
            <person name="Shi R."/>
            <person name="Sims S."/>
            <person name="Singer S.R."/>
            <person name="Sinharoy S."/>
            <person name="Sterck L."/>
            <person name="Viollet A."/>
            <person name="Wang B.B."/>
            <person name="Wang K."/>
            <person name="Wang M."/>
            <person name="Wang X."/>
            <person name="Warfsmann J."/>
            <person name="Weissenbach J."/>
            <person name="White D.D."/>
            <person name="White J.D."/>
            <person name="Wiley G.B."/>
            <person name="Wincker P."/>
            <person name="Xing Y."/>
            <person name="Yang L."/>
            <person name="Yao Z."/>
            <person name="Ying F."/>
            <person name="Zhai J."/>
            <person name="Zhou L."/>
            <person name="Zuber A."/>
            <person name="Denarie J."/>
            <person name="Dixon R.A."/>
            <person name="May G.D."/>
            <person name="Schwartz D.C."/>
            <person name="Rogers J."/>
            <person name="Quetier F."/>
            <person name="Town C.D."/>
            <person name="Roe B.A."/>
        </authorList>
    </citation>
    <scope>NUCLEOTIDE SEQUENCE [LARGE SCALE GENOMIC DNA]</scope>
    <source>
        <strain evidence="2">A17</strain>
        <strain evidence="4 5">cv. Jemalong A17</strain>
    </source>
</reference>
<dbReference type="EMBL" id="CM001220">
    <property type="protein sequence ID" value="KEH29492.1"/>
    <property type="molecule type" value="Genomic_DNA"/>
</dbReference>
<feature type="signal peptide" evidence="1">
    <location>
        <begin position="1"/>
        <end position="26"/>
    </location>
</feature>
<dbReference type="Gramene" id="rna22080">
    <property type="protein sequence ID" value="RHN59911.1"/>
    <property type="gene ID" value="gene22080"/>
</dbReference>
<evidence type="ECO:0000313" key="6">
    <source>
        <dbReference type="Proteomes" id="UP000265566"/>
    </source>
</evidence>
<proteinExistence type="predicted"/>
<keyword evidence="1" id="KW-0732">Signal</keyword>